<name>A0AAN9A175_HALRR</name>
<dbReference type="AlphaFoldDB" id="A0AAN9A175"/>
<evidence type="ECO:0000313" key="3">
    <source>
        <dbReference type="Proteomes" id="UP001381693"/>
    </source>
</evidence>
<feature type="coiled-coil region" evidence="1">
    <location>
        <begin position="96"/>
        <end position="123"/>
    </location>
</feature>
<proteinExistence type="predicted"/>
<reference evidence="2 3" key="1">
    <citation type="submission" date="2023-11" db="EMBL/GenBank/DDBJ databases">
        <title>Halocaridina rubra genome assembly.</title>
        <authorList>
            <person name="Smith C."/>
        </authorList>
    </citation>
    <scope>NUCLEOTIDE SEQUENCE [LARGE SCALE GENOMIC DNA]</scope>
    <source>
        <strain evidence="2">EP-1</strain>
        <tissue evidence="2">Whole</tissue>
    </source>
</reference>
<accession>A0AAN9A175</accession>
<comment type="caution">
    <text evidence="2">The sequence shown here is derived from an EMBL/GenBank/DDBJ whole genome shotgun (WGS) entry which is preliminary data.</text>
</comment>
<gene>
    <name evidence="2" type="ORF">SK128_000224</name>
</gene>
<organism evidence="2 3">
    <name type="scientific">Halocaridina rubra</name>
    <name type="common">Hawaiian red shrimp</name>
    <dbReference type="NCBI Taxonomy" id="373956"/>
    <lineage>
        <taxon>Eukaryota</taxon>
        <taxon>Metazoa</taxon>
        <taxon>Ecdysozoa</taxon>
        <taxon>Arthropoda</taxon>
        <taxon>Crustacea</taxon>
        <taxon>Multicrustacea</taxon>
        <taxon>Malacostraca</taxon>
        <taxon>Eumalacostraca</taxon>
        <taxon>Eucarida</taxon>
        <taxon>Decapoda</taxon>
        <taxon>Pleocyemata</taxon>
        <taxon>Caridea</taxon>
        <taxon>Atyoidea</taxon>
        <taxon>Atyidae</taxon>
        <taxon>Halocaridina</taxon>
    </lineage>
</organism>
<evidence type="ECO:0000313" key="2">
    <source>
        <dbReference type="EMBL" id="KAK7071318.1"/>
    </source>
</evidence>
<dbReference type="Proteomes" id="UP001381693">
    <property type="component" value="Unassembled WGS sequence"/>
</dbReference>
<keyword evidence="3" id="KW-1185">Reference proteome</keyword>
<protein>
    <submittedName>
        <fullName evidence="2">Uncharacterized protein</fullName>
    </submittedName>
</protein>
<dbReference type="EMBL" id="JAXCGZ010015100">
    <property type="protein sequence ID" value="KAK7071318.1"/>
    <property type="molecule type" value="Genomic_DNA"/>
</dbReference>
<evidence type="ECO:0000256" key="1">
    <source>
        <dbReference type="SAM" id="Coils"/>
    </source>
</evidence>
<sequence>MQIFVNNWFFYNFDGYLATEICKFYKGGWCKFKMVSNNLKNRKEKKARLYEQAIPPNNPTLARRILNAMKAKAQRDRNTKGTQDMKIKLSMRIKEVQSLREEKNKHEINIARIEEMMSELEKLGPGKNASLSHDNSLINGVSQDIKSETLYDHKNIEEYQIENCCQSELPQNVAENLSEPFNITPFTPAVLITNIILSPGYKAHLVENDRIYIMDEFGNIVATILNM</sequence>
<keyword evidence="1" id="KW-0175">Coiled coil</keyword>